<dbReference type="STRING" id="882082.SaccyDRAFT_3326"/>
<accession>H5XNV4</accession>
<dbReference type="Proteomes" id="UP000002791">
    <property type="component" value="Chromosome"/>
</dbReference>
<dbReference type="HOGENOM" id="CLU_1657099_0_0_11"/>
<feature type="transmembrane region" description="Helical" evidence="2">
    <location>
        <begin position="116"/>
        <end position="136"/>
    </location>
</feature>
<dbReference type="RefSeq" id="WP_005457747.1">
    <property type="nucleotide sequence ID" value="NZ_CM001440.1"/>
</dbReference>
<keyword evidence="2" id="KW-1133">Transmembrane helix</keyword>
<evidence type="ECO:0000256" key="2">
    <source>
        <dbReference type="SAM" id="Phobius"/>
    </source>
</evidence>
<keyword evidence="4" id="KW-1185">Reference proteome</keyword>
<gene>
    <name evidence="3" type="ORF">SaccyDRAFT_3326</name>
</gene>
<dbReference type="eggNOG" id="ENOG5033FW7">
    <property type="taxonomic scope" value="Bacteria"/>
</dbReference>
<feature type="region of interest" description="Disordered" evidence="1">
    <location>
        <begin position="29"/>
        <end position="109"/>
    </location>
</feature>
<reference evidence="3 4" key="1">
    <citation type="submission" date="2011-11" db="EMBL/GenBank/DDBJ databases">
        <title>The Noncontiguous Finished sequence of Saccharomonospora cyanea NA-134.</title>
        <authorList>
            <consortium name="US DOE Joint Genome Institute"/>
            <person name="Lucas S."/>
            <person name="Han J."/>
            <person name="Lapidus A."/>
            <person name="Cheng J.-F."/>
            <person name="Goodwin L."/>
            <person name="Pitluck S."/>
            <person name="Peters L."/>
            <person name="Ovchinnikova G."/>
            <person name="Lu M."/>
            <person name="Detter J.C."/>
            <person name="Han C."/>
            <person name="Tapia R."/>
            <person name="Land M."/>
            <person name="Hauser L."/>
            <person name="Kyrpides N."/>
            <person name="Ivanova N."/>
            <person name="Pagani I."/>
            <person name="Brambilla E.-M."/>
            <person name="Klenk H.-P."/>
            <person name="Woyke T."/>
        </authorList>
    </citation>
    <scope>NUCLEOTIDE SEQUENCE [LARGE SCALE GENOMIC DNA]</scope>
    <source>
        <strain evidence="3 4">NA-134</strain>
    </source>
</reference>
<dbReference type="EMBL" id="CM001440">
    <property type="protein sequence ID" value="EHR62161.1"/>
    <property type="molecule type" value="Genomic_DNA"/>
</dbReference>
<protein>
    <recommendedName>
        <fullName evidence="5">DUF308 domain-containing protein</fullName>
    </recommendedName>
</protein>
<organism evidence="3 4">
    <name type="scientific">Saccharomonospora cyanea NA-134</name>
    <dbReference type="NCBI Taxonomy" id="882082"/>
    <lineage>
        <taxon>Bacteria</taxon>
        <taxon>Bacillati</taxon>
        <taxon>Actinomycetota</taxon>
        <taxon>Actinomycetes</taxon>
        <taxon>Pseudonocardiales</taxon>
        <taxon>Pseudonocardiaceae</taxon>
        <taxon>Saccharomonospora</taxon>
    </lineage>
</organism>
<evidence type="ECO:0000313" key="4">
    <source>
        <dbReference type="Proteomes" id="UP000002791"/>
    </source>
</evidence>
<keyword evidence="2" id="KW-0812">Transmembrane</keyword>
<dbReference type="OrthoDB" id="5193869at2"/>
<evidence type="ECO:0008006" key="5">
    <source>
        <dbReference type="Google" id="ProtNLM"/>
    </source>
</evidence>
<name>H5XNV4_9PSEU</name>
<keyword evidence="2" id="KW-0472">Membrane</keyword>
<feature type="compositionally biased region" description="Acidic residues" evidence="1">
    <location>
        <begin position="32"/>
        <end position="49"/>
    </location>
</feature>
<evidence type="ECO:0000256" key="1">
    <source>
        <dbReference type="SAM" id="MobiDB-lite"/>
    </source>
</evidence>
<evidence type="ECO:0000313" key="3">
    <source>
        <dbReference type="EMBL" id="EHR62161.1"/>
    </source>
</evidence>
<proteinExistence type="predicted"/>
<dbReference type="AlphaFoldDB" id="H5XNV4"/>
<sequence length="178" mass="18686">MSRASGTDGPEDVDATFAKIVADLRAEGFGADGDDVDDLLVDADDDEEDGRQGRTRLRSARDQDLPATSGSGWRESGTDWDETMLGDDRADAGTDDDDEHFVPPEPPPLPRPRKGAIVVLLFFVVGVLLLVAPGVIGLARSISLPLGMLSLATGIALALLRVRQGPPDGADPTNGAQV</sequence>